<dbReference type="eggNOG" id="COG2319">
    <property type="taxonomic scope" value="Bacteria"/>
</dbReference>
<dbReference type="Pfam" id="PF07676">
    <property type="entry name" value="PD40"/>
    <property type="match status" value="1"/>
</dbReference>
<evidence type="ECO:0000313" key="3">
    <source>
        <dbReference type="Proteomes" id="UP000004508"/>
    </source>
</evidence>
<dbReference type="InterPro" id="IPR011047">
    <property type="entry name" value="Quinoprotein_ADH-like_sf"/>
</dbReference>
<dbReference type="Gene3D" id="2.130.10.10">
    <property type="entry name" value="YVTN repeat-like/Quinoprotein amine dehydrogenase"/>
    <property type="match status" value="2"/>
</dbReference>
<protein>
    <submittedName>
        <fullName evidence="2">WD40 repeat protein</fullName>
    </submittedName>
</protein>
<dbReference type="Proteomes" id="UP000004508">
    <property type="component" value="Unassembled WGS sequence"/>
</dbReference>
<feature type="transmembrane region" description="Helical" evidence="1">
    <location>
        <begin position="52"/>
        <end position="75"/>
    </location>
</feature>
<dbReference type="InterPro" id="IPR011659">
    <property type="entry name" value="WD40"/>
</dbReference>
<reference evidence="2 3" key="1">
    <citation type="journal article" date="2011" name="Stand. Genomic Sci.">
        <title>Non-contiguous finished genome sequence and contextual data of the filamentous soil bacterium Ktedonobacter racemifer type strain (SOSP1-21).</title>
        <authorList>
            <person name="Chang Y.J."/>
            <person name="Land M."/>
            <person name="Hauser L."/>
            <person name="Chertkov O."/>
            <person name="Del Rio T.G."/>
            <person name="Nolan M."/>
            <person name="Copeland A."/>
            <person name="Tice H."/>
            <person name="Cheng J.F."/>
            <person name="Lucas S."/>
            <person name="Han C."/>
            <person name="Goodwin L."/>
            <person name="Pitluck S."/>
            <person name="Ivanova N."/>
            <person name="Ovchinikova G."/>
            <person name="Pati A."/>
            <person name="Chen A."/>
            <person name="Palaniappan K."/>
            <person name="Mavromatis K."/>
            <person name="Liolios K."/>
            <person name="Brettin T."/>
            <person name="Fiebig A."/>
            <person name="Rohde M."/>
            <person name="Abt B."/>
            <person name="Goker M."/>
            <person name="Detter J.C."/>
            <person name="Woyke T."/>
            <person name="Bristow J."/>
            <person name="Eisen J.A."/>
            <person name="Markowitz V."/>
            <person name="Hugenholtz P."/>
            <person name="Kyrpides N.C."/>
            <person name="Klenk H.P."/>
            <person name="Lapidus A."/>
        </authorList>
    </citation>
    <scope>NUCLEOTIDE SEQUENCE [LARGE SCALE GENOMIC DNA]</scope>
    <source>
        <strain evidence="3">DSM 44963</strain>
    </source>
</reference>
<dbReference type="PANTHER" id="PTHR19879:SF9">
    <property type="entry name" value="TRANSCRIPTION INITIATION FACTOR TFIID SUBUNIT 5"/>
    <property type="match status" value="1"/>
</dbReference>
<dbReference type="SUPFAM" id="SSF50998">
    <property type="entry name" value="Quinoprotein alcohol dehydrogenase-like"/>
    <property type="match status" value="1"/>
</dbReference>
<dbReference type="RefSeq" id="WP_007908417.1">
    <property type="nucleotide sequence ID" value="NZ_ADVG01000001.1"/>
</dbReference>
<dbReference type="AlphaFoldDB" id="D6TH29"/>
<organism evidence="2 3">
    <name type="scientific">Ktedonobacter racemifer DSM 44963</name>
    <dbReference type="NCBI Taxonomy" id="485913"/>
    <lineage>
        <taxon>Bacteria</taxon>
        <taxon>Bacillati</taxon>
        <taxon>Chloroflexota</taxon>
        <taxon>Ktedonobacteria</taxon>
        <taxon>Ktedonobacterales</taxon>
        <taxon>Ktedonobacteraceae</taxon>
        <taxon>Ktedonobacter</taxon>
    </lineage>
</organism>
<keyword evidence="3" id="KW-1185">Reference proteome</keyword>
<accession>D6TH29</accession>
<keyword evidence="1" id="KW-0472">Membrane</keyword>
<evidence type="ECO:0000256" key="1">
    <source>
        <dbReference type="SAM" id="Phobius"/>
    </source>
</evidence>
<dbReference type="OrthoDB" id="148437at2"/>
<dbReference type="Pfam" id="PF00400">
    <property type="entry name" value="WD40"/>
    <property type="match status" value="1"/>
</dbReference>
<sequence>MASFSLSCSSCGAENAPDREHCHQCGHLLEGSSPVVSTPQPFKPPPKRSRRAILWSGLLSAVGAVLLSTGGYLTYRKLTDPHLLTYADKDEVLDVAWSFDGTRVSSVSGDGNTVQIWRATTGEKLVTCSPKQPVSGGPPYLPTYWFDAGGQRIAWSEDDKHVLALVGPSERPMVQVWKAEDGQLVQSFPVTPSLALGKNQGGGIPLVNAWALHARYLAVARLFLETKAPYGRKSFVDIWDITAGNRVLTIDTTRPETSRSYQVSTMVWAPAGEKLAMGYLSEGKWFVEIWDRLTGRRTPVLAGAAMRGTVAWSPPGTLLAVATPQGMVIYEAQTGHQVTAYSLIKTQYALAWSPDGKRIAMTSYSGGHYWVPTDGTLTVFDASRGSLLTQYDQGQWDIAILGMGRMAWSPNGQFLVVVNGGINLWKIA</sequence>
<dbReference type="EMBL" id="ADVG01000001">
    <property type="protein sequence ID" value="EFH90771.1"/>
    <property type="molecule type" value="Genomic_DNA"/>
</dbReference>
<keyword evidence="1" id="KW-0812">Transmembrane</keyword>
<proteinExistence type="predicted"/>
<gene>
    <name evidence="2" type="ORF">Krac_12406</name>
</gene>
<keyword evidence="1" id="KW-1133">Transmembrane helix</keyword>
<dbReference type="InParanoid" id="D6TH29"/>
<comment type="caution">
    <text evidence="2">The sequence shown here is derived from an EMBL/GenBank/DDBJ whole genome shotgun (WGS) entry which is preliminary data.</text>
</comment>
<dbReference type="STRING" id="485913.Krac_12406"/>
<dbReference type="PANTHER" id="PTHR19879">
    <property type="entry name" value="TRANSCRIPTION INITIATION FACTOR TFIID"/>
    <property type="match status" value="1"/>
</dbReference>
<dbReference type="InterPro" id="IPR001680">
    <property type="entry name" value="WD40_rpt"/>
</dbReference>
<dbReference type="InterPro" id="IPR015943">
    <property type="entry name" value="WD40/YVTN_repeat-like_dom_sf"/>
</dbReference>
<evidence type="ECO:0000313" key="2">
    <source>
        <dbReference type="EMBL" id="EFH90771.1"/>
    </source>
</evidence>
<name>D6TH29_KTERA</name>